<dbReference type="Pfam" id="PF09455">
    <property type="entry name" value="Csx1_HEPN"/>
    <property type="match status" value="1"/>
</dbReference>
<evidence type="ECO:0000313" key="3">
    <source>
        <dbReference type="EMBL" id="ADQ47314.1"/>
    </source>
</evidence>
<evidence type="ECO:0000259" key="2">
    <source>
        <dbReference type="Pfam" id="PF22230"/>
    </source>
</evidence>
<reference key="1">
    <citation type="submission" date="2010-11" db="EMBL/GenBank/DDBJ databases">
        <title>Complete sequence of Caldicellulosiruptor kronotskyensis 2002.</title>
        <authorList>
            <consortium name="US DOE Joint Genome Institute"/>
            <person name="Lucas S."/>
            <person name="Copeland A."/>
            <person name="Lapidus A."/>
            <person name="Cheng J.-F."/>
            <person name="Bruce D."/>
            <person name="Goodwin L."/>
            <person name="Pitluck S."/>
            <person name="Davenport K."/>
            <person name="Detter J.C."/>
            <person name="Han C."/>
            <person name="Tapia R."/>
            <person name="Land M."/>
            <person name="Hauser L."/>
            <person name="Jeffries C."/>
            <person name="Kyrpides N."/>
            <person name="Ivanova N."/>
            <person name="Mikhailova N."/>
            <person name="Blumer-Schuette S.E."/>
            <person name="Kelly R.M."/>
            <person name="Woyke T."/>
        </authorList>
    </citation>
    <scope>NUCLEOTIDE SEQUENCE</scope>
    <source>
        <strain>2002</strain>
    </source>
</reference>
<dbReference type="Pfam" id="PF22230">
    <property type="entry name" value="Csx1_CARF"/>
    <property type="match status" value="1"/>
</dbReference>
<dbReference type="OrthoDB" id="2080251at2"/>
<dbReference type="SUPFAM" id="SSF160980">
    <property type="entry name" value="SSO1389-like"/>
    <property type="match status" value="1"/>
</dbReference>
<protein>
    <submittedName>
        <fullName evidence="3">CRISPR-associated protein, MJ1666 family</fullName>
    </submittedName>
</protein>
<dbReference type="InterPro" id="IPR053857">
    <property type="entry name" value="Csx1_CARF"/>
</dbReference>
<dbReference type="InterPro" id="IPR019016">
    <property type="entry name" value="Csx1-like_HEPN"/>
</dbReference>
<feature type="domain" description="CRISPR system endoribonuclease Csx1 CARF" evidence="2">
    <location>
        <begin position="37"/>
        <end position="183"/>
    </location>
</feature>
<dbReference type="Proteomes" id="UP000006835">
    <property type="component" value="Chromosome"/>
</dbReference>
<dbReference type="RefSeq" id="WP_013431378.1">
    <property type="nucleotide sequence ID" value="NC_014720.1"/>
</dbReference>
<dbReference type="Gene3D" id="3.40.50.10640">
    <property type="entry name" value="SSO1389-like"/>
    <property type="match status" value="1"/>
</dbReference>
<organism evidence="3 4">
    <name type="scientific">Caldicellulosiruptor kronotskyensis (strain DSM 18902 / VKM B-2412 / 2002)</name>
    <dbReference type="NCBI Taxonomy" id="632348"/>
    <lineage>
        <taxon>Bacteria</taxon>
        <taxon>Bacillati</taxon>
        <taxon>Bacillota</taxon>
        <taxon>Bacillota incertae sedis</taxon>
        <taxon>Caldicellulosiruptorales</taxon>
        <taxon>Caldicellulosiruptoraceae</taxon>
        <taxon>Caldicellulosiruptor</taxon>
    </lineage>
</organism>
<sequence length="473" mass="55594">MKVIYQVGRLDDPKKSTQEFCIKNFLGEKVNESGRAELSSFVLRDFFRKRGDEAKTVIVYPASIVFNKFLQNYIQPEELKNELLDIFTNPSSYFKNPYEFLDRIQLETSKDEKIIVHSLGEYLGWNFDANYDDIVLEILLDMIERYLNGELEELYLDISSGHNIYISAILEAARHFAVFSNLMEWMDVHKLPKIFLVFSDPIIGSSANNFEIHIQQQNFTAFFSSPVKRKEAAEFNFSFLRNIYPDPENKQIKGQEAVKVKQQVREKRKKLREKIEMFCLLFSAIKNNVPLYLYYQHYHSVNEIKDEILQLIENAKEKLSSDYQKSPNLNKRAYIDAILSLGFYIGIVNVLEKYNITMFCQDTGIDLDLIKRNFFEIYTIFRLPTNYVMLSNEISNTQKMLEQIGDIDNWTGLYKIIDPQKLPGEPIDRNYFAHSGFERNVTEIRTDGKNTFVRYAFNTNLNVINCWLKDRIE</sequence>
<dbReference type="HOGENOM" id="CLU_045946_0_0_9"/>
<dbReference type="InterPro" id="IPR010171">
    <property type="entry name" value="CRISPR_Csx1"/>
</dbReference>
<dbReference type="InterPro" id="IPR027419">
    <property type="entry name" value="CRISPR-assoc_Csx1_C"/>
</dbReference>
<keyword evidence="4" id="KW-1185">Reference proteome</keyword>
<reference evidence="3 4" key="2">
    <citation type="journal article" date="2011" name="J. Bacteriol.">
        <title>Complete genome sequences for the anaerobic, extremely thermophilic plant biomass-degrading bacteria Caldicellulosiruptor hydrothermalis, Caldicellulosiruptor kristjanssonii, Caldicellulosiruptor kronotskyensis, Caldicellulosiruptor owensenis, and Caldicellulosiruptor lactoaceticus.</title>
        <authorList>
            <person name="Blumer-Schuette S.E."/>
            <person name="Ozdemir I."/>
            <person name="Mistry D."/>
            <person name="Lucas S."/>
            <person name="Lapidus A."/>
            <person name="Cheng J.F."/>
            <person name="Goodwin L.A."/>
            <person name="Pitluck S."/>
            <person name="Land M.L."/>
            <person name="Hauser L.J."/>
            <person name="Woyke T."/>
            <person name="Mikhailova N."/>
            <person name="Pati A."/>
            <person name="Kyrpides N.C."/>
            <person name="Ivanova N."/>
            <person name="Detter J.C."/>
            <person name="Walston-Davenport K."/>
            <person name="Han S."/>
            <person name="Adams M.W."/>
            <person name="Kelly R.M."/>
        </authorList>
    </citation>
    <scope>NUCLEOTIDE SEQUENCE [LARGE SCALE GENOMIC DNA]</scope>
    <source>
        <strain evidence="4">DSM 18902 / VKM B-2412 / 2002</strain>
    </source>
</reference>
<dbReference type="Gene3D" id="1.10.3740.10">
    <property type="entry name" value="SSO1389-like domains"/>
    <property type="match status" value="1"/>
</dbReference>
<proteinExistence type="predicted"/>
<feature type="domain" description="CRISPR system endoribonuclease Csx1-like HEPN" evidence="1">
    <location>
        <begin position="385"/>
        <end position="456"/>
    </location>
</feature>
<name>E4SHT9_CALK2</name>
<gene>
    <name evidence="3" type="ordered locus">Calkro_2511</name>
</gene>
<evidence type="ECO:0000259" key="1">
    <source>
        <dbReference type="Pfam" id="PF09455"/>
    </source>
</evidence>
<dbReference type="PATRIC" id="fig|632348.3.peg.2665"/>
<dbReference type="EMBL" id="CP002330">
    <property type="protein sequence ID" value="ADQ47314.1"/>
    <property type="molecule type" value="Genomic_DNA"/>
</dbReference>
<accession>E4SHT9</accession>
<dbReference type="NCBIfam" id="TIGR01897">
    <property type="entry name" value="cas_MJ1666"/>
    <property type="match status" value="1"/>
</dbReference>
<dbReference type="AlphaFoldDB" id="E4SHT9"/>
<evidence type="ECO:0000313" key="4">
    <source>
        <dbReference type="Proteomes" id="UP000006835"/>
    </source>
</evidence>
<dbReference type="KEGG" id="ckn:Calkro_2511"/>